<dbReference type="GO" id="GO:0048027">
    <property type="term" value="F:mRNA 5'-UTR binding"/>
    <property type="evidence" value="ECO:0007669"/>
    <property type="project" value="UniProtKB-UniRule"/>
</dbReference>
<keyword evidence="3 4" id="KW-0694">RNA-binding</keyword>
<dbReference type="AlphaFoldDB" id="A0A8J7R4V6"/>
<evidence type="ECO:0000256" key="1">
    <source>
        <dbReference type="ARBA" id="ARBA00022491"/>
    </source>
</evidence>
<evidence type="ECO:0000256" key="4">
    <source>
        <dbReference type="HAMAP-Rule" id="MF_00783"/>
    </source>
</evidence>
<dbReference type="GO" id="GO:0044781">
    <property type="term" value="P:bacterial-type flagellum organization"/>
    <property type="evidence" value="ECO:0007669"/>
    <property type="project" value="UniProtKB-KW"/>
</dbReference>
<dbReference type="Proteomes" id="UP000666240">
    <property type="component" value="Unassembled WGS sequence"/>
</dbReference>
<dbReference type="GO" id="GO:0006402">
    <property type="term" value="P:mRNA catabolic process"/>
    <property type="evidence" value="ECO:0007669"/>
    <property type="project" value="InterPro"/>
</dbReference>
<evidence type="ECO:0000313" key="6">
    <source>
        <dbReference type="Proteomes" id="UP000666240"/>
    </source>
</evidence>
<dbReference type="RefSeq" id="WP_209337279.1">
    <property type="nucleotide sequence ID" value="NZ_JAGIYY010000012.1"/>
</dbReference>
<accession>A0A8J7R4V6</accession>
<dbReference type="InterPro" id="IPR009967">
    <property type="entry name" value="Flagellum_FlbT"/>
</dbReference>
<keyword evidence="5" id="KW-0966">Cell projection</keyword>
<keyword evidence="1 4" id="KW-0678">Repressor</keyword>
<dbReference type="PIRSF" id="PIRSF009533">
    <property type="entry name" value="FlbT"/>
    <property type="match status" value="1"/>
</dbReference>
<dbReference type="NCBIfam" id="NF001995">
    <property type="entry name" value="PRK00794.1-1"/>
    <property type="match status" value="1"/>
</dbReference>
<keyword evidence="5" id="KW-0282">Flagellum</keyword>
<comment type="caution">
    <text evidence="5">The sequence shown here is derived from an EMBL/GenBank/DDBJ whole genome shotgun (WGS) entry which is preliminary data.</text>
</comment>
<dbReference type="GO" id="GO:1902209">
    <property type="term" value="P:negative regulation of bacterial-type flagellum assembly"/>
    <property type="evidence" value="ECO:0007669"/>
    <property type="project" value="UniProtKB-UniRule"/>
</dbReference>
<comment type="similarity">
    <text evidence="4">Belongs to the FlbT family.</text>
</comment>
<dbReference type="HAMAP" id="MF_00783">
    <property type="entry name" value="FlbT"/>
    <property type="match status" value="1"/>
</dbReference>
<evidence type="ECO:0000313" key="5">
    <source>
        <dbReference type="EMBL" id="MBP0441253.1"/>
    </source>
</evidence>
<protein>
    <recommendedName>
        <fullName evidence="4">Probable flagellum biosynthesis repressor protein FlbT</fullName>
    </recommendedName>
</protein>
<sequence length="144" mass="16166">MKSKLKIALKPGEKIYVNGAVISVDRKVSLEFLNDVQFLLQNHVMQPEDATSPLRQLYFIVQIILMNPDDAAQARDLFRNSLPILLDTFTSESIRSTLKDVDRMVAEGETFEALRTIRGLFGEEVGILKGTDQRAEMAPLEAAE</sequence>
<name>A0A8J7R4V6_9HYPH</name>
<comment type="function">
    <text evidence="4">Has a post-transcriptional repressor function in flagellum biogenesis. Associates with the 5'-UTR of fljK mRNA and promotes its degradation.</text>
</comment>
<keyword evidence="5" id="KW-0969">Cilium</keyword>
<dbReference type="Pfam" id="PF07378">
    <property type="entry name" value="FlbT"/>
    <property type="match status" value="1"/>
</dbReference>
<keyword evidence="2 4" id="KW-1005">Bacterial flagellum biogenesis</keyword>
<proteinExistence type="inferred from homology"/>
<organism evidence="5 6">
    <name type="scientific">Tianweitania sediminis</name>
    <dbReference type="NCBI Taxonomy" id="1502156"/>
    <lineage>
        <taxon>Bacteria</taxon>
        <taxon>Pseudomonadati</taxon>
        <taxon>Pseudomonadota</taxon>
        <taxon>Alphaproteobacteria</taxon>
        <taxon>Hyphomicrobiales</taxon>
        <taxon>Phyllobacteriaceae</taxon>
        <taxon>Tianweitania</taxon>
    </lineage>
</organism>
<gene>
    <name evidence="4 5" type="primary">flbT</name>
    <name evidence="5" type="ORF">J5Y06_21615</name>
</gene>
<reference evidence="5" key="1">
    <citation type="submission" date="2021-03" db="EMBL/GenBank/DDBJ databases">
        <title>Genome sequencing and assembly of Tianweitania sediminis.</title>
        <authorList>
            <person name="Chhetri G."/>
        </authorList>
    </citation>
    <scope>NUCLEOTIDE SEQUENCE</scope>
    <source>
        <strain evidence="5">Z8</strain>
    </source>
</reference>
<evidence type="ECO:0000256" key="2">
    <source>
        <dbReference type="ARBA" id="ARBA00022795"/>
    </source>
</evidence>
<keyword evidence="6" id="KW-1185">Reference proteome</keyword>
<dbReference type="EMBL" id="JAGIYY010000012">
    <property type="protein sequence ID" value="MBP0441253.1"/>
    <property type="molecule type" value="Genomic_DNA"/>
</dbReference>
<evidence type="ECO:0000256" key="3">
    <source>
        <dbReference type="ARBA" id="ARBA00022884"/>
    </source>
</evidence>